<dbReference type="AlphaFoldDB" id="A0A2G5UC98"/>
<protein>
    <submittedName>
        <fullName evidence="1">Uncharacterized protein</fullName>
    </submittedName>
</protein>
<name>A0A2G5UC98_9PELO</name>
<dbReference type="Proteomes" id="UP000230233">
    <property type="component" value="Chromosome IV"/>
</dbReference>
<reference evidence="2" key="1">
    <citation type="submission" date="2017-10" db="EMBL/GenBank/DDBJ databases">
        <title>Rapid genome shrinkage in a self-fertile nematode reveals novel sperm competition proteins.</title>
        <authorList>
            <person name="Yin D."/>
            <person name="Schwarz E.M."/>
            <person name="Thomas C.G."/>
            <person name="Felde R.L."/>
            <person name="Korf I.F."/>
            <person name="Cutter A.D."/>
            <person name="Schartner C.M."/>
            <person name="Ralston E.J."/>
            <person name="Meyer B.J."/>
            <person name="Haag E.S."/>
        </authorList>
    </citation>
    <scope>NUCLEOTIDE SEQUENCE [LARGE SCALE GENOMIC DNA]</scope>
    <source>
        <strain evidence="2">JU1422</strain>
    </source>
</reference>
<dbReference type="EMBL" id="PDUG01000004">
    <property type="protein sequence ID" value="PIC36876.1"/>
    <property type="molecule type" value="Genomic_DNA"/>
</dbReference>
<evidence type="ECO:0000313" key="2">
    <source>
        <dbReference type="Proteomes" id="UP000230233"/>
    </source>
</evidence>
<accession>A0A2G5UC98</accession>
<gene>
    <name evidence="1" type="primary">Cnig_chr_IV.g15712</name>
    <name evidence="1" type="ORF">B9Z55_015712</name>
</gene>
<proteinExistence type="predicted"/>
<evidence type="ECO:0000313" key="1">
    <source>
        <dbReference type="EMBL" id="PIC36876.1"/>
    </source>
</evidence>
<keyword evidence="2" id="KW-1185">Reference proteome</keyword>
<organism evidence="1 2">
    <name type="scientific">Caenorhabditis nigoni</name>
    <dbReference type="NCBI Taxonomy" id="1611254"/>
    <lineage>
        <taxon>Eukaryota</taxon>
        <taxon>Metazoa</taxon>
        <taxon>Ecdysozoa</taxon>
        <taxon>Nematoda</taxon>
        <taxon>Chromadorea</taxon>
        <taxon>Rhabditida</taxon>
        <taxon>Rhabditina</taxon>
        <taxon>Rhabditomorpha</taxon>
        <taxon>Rhabditoidea</taxon>
        <taxon>Rhabditidae</taxon>
        <taxon>Peloderinae</taxon>
        <taxon>Caenorhabditis</taxon>
    </lineage>
</organism>
<sequence>MLLAIQRVGPHKMTRRIVIYENISKILWQMRINRFKLSKNKSQKLTLLKPRSNNWNLIKIELMLRLPSTGQACRLERSKPVDS</sequence>
<comment type="caution">
    <text evidence="1">The sequence shown here is derived from an EMBL/GenBank/DDBJ whole genome shotgun (WGS) entry which is preliminary data.</text>
</comment>